<sequence length="115" mass="13245">MPRKSIGEYEISQIYPLYIEKVEKKGQTKEDLDRVIKWLTGHDDAGLARQIESSVTLETFFDEAPQIHENADQVKGVICGIRVEEIEDPLVRNIRRLDKLVDELARGKALDKILR</sequence>
<dbReference type="Proteomes" id="UP000578569">
    <property type="component" value="Unassembled WGS sequence"/>
</dbReference>
<dbReference type="Pfam" id="PF09966">
    <property type="entry name" value="DUF2200"/>
    <property type="match status" value="1"/>
</dbReference>
<evidence type="ECO:0008006" key="3">
    <source>
        <dbReference type="Google" id="ProtNLM"/>
    </source>
</evidence>
<dbReference type="EMBL" id="JACICF010000001">
    <property type="protein sequence ID" value="MBB3764436.1"/>
    <property type="molecule type" value="Genomic_DNA"/>
</dbReference>
<accession>A0A839YZL6</accession>
<evidence type="ECO:0000313" key="1">
    <source>
        <dbReference type="EMBL" id="MBB3764436.1"/>
    </source>
</evidence>
<reference evidence="1 2" key="1">
    <citation type="submission" date="2020-08" db="EMBL/GenBank/DDBJ databases">
        <title>Genomic Encyclopedia of Type Strains, Phase IV (KMG-IV): sequencing the most valuable type-strain genomes for metagenomic binning, comparative biology and taxonomic classification.</title>
        <authorList>
            <person name="Goeker M."/>
        </authorList>
    </citation>
    <scope>NUCLEOTIDE SEQUENCE [LARGE SCALE GENOMIC DNA]</scope>
    <source>
        <strain evidence="1 2">DSM 24194</strain>
    </source>
</reference>
<dbReference type="AlphaFoldDB" id="A0A839YZL6"/>
<keyword evidence="2" id="KW-1185">Reference proteome</keyword>
<organism evidence="1 2">
    <name type="scientific">Sphingomicrobium lutaoense</name>
    <dbReference type="NCBI Taxonomy" id="515949"/>
    <lineage>
        <taxon>Bacteria</taxon>
        <taxon>Pseudomonadati</taxon>
        <taxon>Pseudomonadota</taxon>
        <taxon>Alphaproteobacteria</taxon>
        <taxon>Sphingomonadales</taxon>
        <taxon>Sphingomonadaceae</taxon>
        <taxon>Sphingomicrobium</taxon>
    </lineage>
</organism>
<dbReference type="PIRSF" id="PIRSF033199">
    <property type="entry name" value="UCP033199"/>
    <property type="match status" value="1"/>
</dbReference>
<dbReference type="RefSeq" id="WP_183933695.1">
    <property type="nucleotide sequence ID" value="NZ_JACICF010000001.1"/>
</dbReference>
<gene>
    <name evidence="1" type="ORF">FHS50_001459</name>
</gene>
<evidence type="ECO:0000313" key="2">
    <source>
        <dbReference type="Proteomes" id="UP000578569"/>
    </source>
</evidence>
<proteinExistence type="predicted"/>
<dbReference type="Gene3D" id="1.10.8.290">
    <property type="entry name" value="uncharacterized protein sp1917 domain"/>
    <property type="match status" value="1"/>
</dbReference>
<comment type="caution">
    <text evidence="1">The sequence shown here is derived from an EMBL/GenBank/DDBJ whole genome shotgun (WGS) entry which is preliminary data.</text>
</comment>
<dbReference type="InterPro" id="IPR023204">
    <property type="entry name" value="SP1917_dom_sf"/>
</dbReference>
<dbReference type="InterPro" id="IPR014580">
    <property type="entry name" value="UCP033199"/>
</dbReference>
<protein>
    <recommendedName>
        <fullName evidence="3">DUF2200 domain-containing protein</fullName>
    </recommendedName>
</protein>
<name>A0A839YZL6_9SPHN</name>